<gene>
    <name evidence="9" type="ORF">AM2010_2302</name>
</gene>
<dbReference type="GO" id="GO:0003755">
    <property type="term" value="F:peptidyl-prolyl cis-trans isomerase activity"/>
    <property type="evidence" value="ECO:0007669"/>
    <property type="project" value="UniProtKB-UniRule"/>
</dbReference>
<dbReference type="SUPFAM" id="SSF54534">
    <property type="entry name" value="FKBP-like"/>
    <property type="match status" value="1"/>
</dbReference>
<dbReference type="InterPro" id="IPR001179">
    <property type="entry name" value="PPIase_FKBP_dom"/>
</dbReference>
<organism evidence="9 10">
    <name type="scientific">Pelagerythrobacter marensis</name>
    <dbReference type="NCBI Taxonomy" id="543877"/>
    <lineage>
        <taxon>Bacteria</taxon>
        <taxon>Pseudomonadati</taxon>
        <taxon>Pseudomonadota</taxon>
        <taxon>Alphaproteobacteria</taxon>
        <taxon>Sphingomonadales</taxon>
        <taxon>Erythrobacteraceae</taxon>
        <taxon>Pelagerythrobacter</taxon>
    </lineage>
</organism>
<evidence type="ECO:0000256" key="1">
    <source>
        <dbReference type="ARBA" id="ARBA00000971"/>
    </source>
</evidence>
<comment type="catalytic activity">
    <reaction evidence="1 5 6">
        <text>[protein]-peptidylproline (omega=180) = [protein]-peptidylproline (omega=0)</text>
        <dbReference type="Rhea" id="RHEA:16237"/>
        <dbReference type="Rhea" id="RHEA-COMP:10747"/>
        <dbReference type="Rhea" id="RHEA-COMP:10748"/>
        <dbReference type="ChEBI" id="CHEBI:83833"/>
        <dbReference type="ChEBI" id="CHEBI:83834"/>
        <dbReference type="EC" id="5.2.1.8"/>
    </reaction>
</comment>
<feature type="signal peptide" evidence="7">
    <location>
        <begin position="1"/>
        <end position="36"/>
    </location>
</feature>
<dbReference type="EMBL" id="CP011805">
    <property type="protein sequence ID" value="AKM08359.1"/>
    <property type="molecule type" value="Genomic_DNA"/>
</dbReference>
<dbReference type="PANTHER" id="PTHR43811:SF19">
    <property type="entry name" value="39 KDA FK506-BINDING NUCLEAR PROTEIN"/>
    <property type="match status" value="1"/>
</dbReference>
<dbReference type="AlphaFoldDB" id="A0A0G3XCN3"/>
<evidence type="ECO:0000313" key="10">
    <source>
        <dbReference type="Proteomes" id="UP000037643"/>
    </source>
</evidence>
<evidence type="ECO:0000256" key="3">
    <source>
        <dbReference type="ARBA" id="ARBA00023110"/>
    </source>
</evidence>
<dbReference type="PROSITE" id="PS50059">
    <property type="entry name" value="FKBP_PPIASE"/>
    <property type="match status" value="1"/>
</dbReference>
<evidence type="ECO:0000256" key="7">
    <source>
        <dbReference type="SAM" id="SignalP"/>
    </source>
</evidence>
<evidence type="ECO:0000313" key="9">
    <source>
        <dbReference type="EMBL" id="AKM08359.1"/>
    </source>
</evidence>
<proteinExistence type="inferred from homology"/>
<dbReference type="OrthoDB" id="9812109at2"/>
<keyword evidence="4 5" id="KW-0413">Isomerase</keyword>
<dbReference type="InterPro" id="IPR046357">
    <property type="entry name" value="PPIase_dom_sf"/>
</dbReference>
<feature type="domain" description="PPIase FKBP-type" evidence="8">
    <location>
        <begin position="90"/>
        <end position="175"/>
    </location>
</feature>
<keyword evidence="7" id="KW-0732">Signal</keyword>
<name>A0A0G3XCN3_9SPHN</name>
<evidence type="ECO:0000256" key="2">
    <source>
        <dbReference type="ARBA" id="ARBA00006577"/>
    </source>
</evidence>
<dbReference type="Proteomes" id="UP000037643">
    <property type="component" value="Chromosome"/>
</dbReference>
<accession>A0A0G3XCN3</accession>
<comment type="similarity">
    <text evidence="2 6">Belongs to the FKBP-type PPIase family.</text>
</comment>
<protein>
    <recommendedName>
        <fullName evidence="6">Peptidyl-prolyl cis-trans isomerase</fullName>
        <ecNumber evidence="6">5.2.1.8</ecNumber>
    </recommendedName>
</protein>
<dbReference type="KEGG" id="amx:AM2010_2302"/>
<evidence type="ECO:0000256" key="6">
    <source>
        <dbReference type="RuleBase" id="RU003915"/>
    </source>
</evidence>
<keyword evidence="10" id="KW-1185">Reference proteome</keyword>
<dbReference type="PANTHER" id="PTHR43811">
    <property type="entry name" value="FKBP-TYPE PEPTIDYL-PROLYL CIS-TRANS ISOMERASE FKPA"/>
    <property type="match status" value="1"/>
</dbReference>
<dbReference type="RefSeq" id="WP_047807199.1">
    <property type="nucleotide sequence ID" value="NZ_CP011805.1"/>
</dbReference>
<feature type="chain" id="PRO_5002562652" description="Peptidyl-prolyl cis-trans isomerase" evidence="7">
    <location>
        <begin position="37"/>
        <end position="177"/>
    </location>
</feature>
<dbReference type="EC" id="5.2.1.8" evidence="6"/>
<sequence precursor="true">MTAKNAQQPAGALTTLAALAAAVMAVAVFALVPALAQNTPPDRSQDAAWHNQQQAALANLKPEDGWRTLDGGLRIRRVKGDGTGPHPTVEDRVTIHYAGTLTDGTTFDSSWDRGEPASFPLGRLIPAWQMAVPHMAVGDTIEIVVPADLAYGPGGKGPIPGNATLLFTIELVAIEGR</sequence>
<dbReference type="Pfam" id="PF00254">
    <property type="entry name" value="FKBP_C"/>
    <property type="match status" value="1"/>
</dbReference>
<evidence type="ECO:0000256" key="4">
    <source>
        <dbReference type="ARBA" id="ARBA00023235"/>
    </source>
</evidence>
<evidence type="ECO:0000259" key="8">
    <source>
        <dbReference type="PROSITE" id="PS50059"/>
    </source>
</evidence>
<reference evidence="9 10" key="1">
    <citation type="submission" date="2015-06" db="EMBL/GenBank/DDBJ databases">
        <authorList>
            <person name="Kim K.M."/>
        </authorList>
    </citation>
    <scope>NUCLEOTIDE SEQUENCE [LARGE SCALE GENOMIC DNA]</scope>
    <source>
        <strain evidence="9 10">KCTC 22370</strain>
    </source>
</reference>
<dbReference type="Gene3D" id="3.10.50.40">
    <property type="match status" value="1"/>
</dbReference>
<dbReference type="PATRIC" id="fig|543877.4.peg.2336"/>
<dbReference type="STRING" id="543877.AM2010_2302"/>
<keyword evidence="3 5" id="KW-0697">Rotamase</keyword>
<evidence type="ECO:0000256" key="5">
    <source>
        <dbReference type="PROSITE-ProRule" id="PRU00277"/>
    </source>
</evidence>